<dbReference type="FunFam" id="2.30.250.10:FF:000001">
    <property type="entry name" value="Aspartyl aminopeptidase 1"/>
    <property type="match status" value="1"/>
</dbReference>
<evidence type="ECO:0000313" key="13">
    <source>
        <dbReference type="EMBL" id="ODV62304.1"/>
    </source>
</evidence>
<evidence type="ECO:0000256" key="4">
    <source>
        <dbReference type="ARBA" id="ARBA00011965"/>
    </source>
</evidence>
<gene>
    <name evidence="13" type="ORF">ASCRUDRAFT_133988</name>
</gene>
<keyword evidence="14" id="KW-1185">Reference proteome</keyword>
<comment type="catalytic activity">
    <reaction evidence="1">
        <text>Release of an N-terminal aspartate or glutamate from a peptide, with a preference for aspartate.</text>
        <dbReference type="EC" id="3.4.11.21"/>
    </reaction>
</comment>
<dbReference type="Proteomes" id="UP000095038">
    <property type="component" value="Unassembled WGS sequence"/>
</dbReference>
<evidence type="ECO:0000313" key="14">
    <source>
        <dbReference type="Proteomes" id="UP000095038"/>
    </source>
</evidence>
<dbReference type="EMBL" id="KV454477">
    <property type="protein sequence ID" value="ODV62304.1"/>
    <property type="molecule type" value="Genomic_DNA"/>
</dbReference>
<sequence length="497" mass="54534">MALKSYANEFVSFLNASTSPYLAVESIKKLLLSSNFTEISERSNWSTKVKKGQSYFVTRNGSSIIAFTVGANWKPGNSFSIVGCHTDSPTLRIKPISSNSSNGYIQVGVECYGGGIFHTFFDRSYGISGRVMINSNDKLIPKIIQINKPILNIPTLAIHLDRAVNQKFEFNKETHLLPIAGLENKAETLDQTKNSNNSKQDETSQGGCSDHEQGKLSDEEFHSLQTMVQRHNKLLIDLIAKECGCEVSAIEDFELILHDTNPSTIGGINDEFIFSGRLDNLTSCFCGSQALVRASKNIENESGIRLLACFDHEEIGSQSAQGADSNFIPAVVDRLSSILGTGEESIINKNHLYQSAAKSFFLSSDMAHGVHPNYALNYESKHKPGLNKGPVIKINANQRYATNSPGILLVKKCAELVKVPLQLFVVRNDSPCGSTIGPIVCSKLGIRCLDIGNPQLSMHSIRETCGTDDVASLVLLFESFWENFSRLEPTILVDAVE</sequence>
<dbReference type="InterPro" id="IPR023358">
    <property type="entry name" value="Peptidase_M18_dom2"/>
</dbReference>
<dbReference type="Pfam" id="PF02127">
    <property type="entry name" value="Peptidase_M18"/>
    <property type="match status" value="1"/>
</dbReference>
<evidence type="ECO:0000256" key="10">
    <source>
        <dbReference type="ARBA" id="ARBA00023049"/>
    </source>
</evidence>
<evidence type="ECO:0000256" key="6">
    <source>
        <dbReference type="ARBA" id="ARBA00022670"/>
    </source>
</evidence>
<protein>
    <recommendedName>
        <fullName evidence="4">aspartyl aminopeptidase</fullName>
        <ecNumber evidence="4">3.4.11.21</ecNumber>
    </recommendedName>
</protein>
<dbReference type="InterPro" id="IPR001948">
    <property type="entry name" value="Peptidase_M18"/>
</dbReference>
<dbReference type="AlphaFoldDB" id="A0A1D2VL27"/>
<evidence type="ECO:0000256" key="1">
    <source>
        <dbReference type="ARBA" id="ARBA00001335"/>
    </source>
</evidence>
<dbReference type="GO" id="GO:0070006">
    <property type="term" value="F:metalloaminopeptidase activity"/>
    <property type="evidence" value="ECO:0007669"/>
    <property type="project" value="TreeGrafter"/>
</dbReference>
<evidence type="ECO:0000256" key="11">
    <source>
        <dbReference type="RuleBase" id="RU004386"/>
    </source>
</evidence>
<reference evidence="14" key="1">
    <citation type="submission" date="2016-05" db="EMBL/GenBank/DDBJ databases">
        <title>Comparative genomics of biotechnologically important yeasts.</title>
        <authorList>
            <consortium name="DOE Joint Genome Institute"/>
            <person name="Riley R."/>
            <person name="Haridas S."/>
            <person name="Wolfe K.H."/>
            <person name="Lopes M.R."/>
            <person name="Hittinger C.T."/>
            <person name="Goker M."/>
            <person name="Salamov A."/>
            <person name="Wisecaver J."/>
            <person name="Long T.M."/>
            <person name="Aerts A.L."/>
            <person name="Barry K."/>
            <person name="Choi C."/>
            <person name="Clum A."/>
            <person name="Coughlan A.Y."/>
            <person name="Deshpande S."/>
            <person name="Douglass A.P."/>
            <person name="Hanson S.J."/>
            <person name="Klenk H.-P."/>
            <person name="Labutti K."/>
            <person name="Lapidus A."/>
            <person name="Lindquist E."/>
            <person name="Lipzen A."/>
            <person name="Meier-Kolthoff J.P."/>
            <person name="Ohm R.A."/>
            <person name="Otillar R.P."/>
            <person name="Pangilinan J."/>
            <person name="Peng Y."/>
            <person name="Rokas A."/>
            <person name="Rosa C.A."/>
            <person name="Scheuner C."/>
            <person name="Sibirny A.A."/>
            <person name="Slot J.C."/>
            <person name="Stielow J.B."/>
            <person name="Sun H."/>
            <person name="Kurtzman C.P."/>
            <person name="Blackwell M."/>
            <person name="Grigoriev I.V."/>
            <person name="Jeffries T.W."/>
        </authorList>
    </citation>
    <scope>NUCLEOTIDE SEQUENCE [LARGE SCALE GENOMIC DNA]</scope>
    <source>
        <strain evidence="14">DSM 1968</strain>
    </source>
</reference>
<dbReference type="SUPFAM" id="SSF53187">
    <property type="entry name" value="Zn-dependent exopeptidases"/>
    <property type="match status" value="1"/>
</dbReference>
<keyword evidence="8 11" id="KW-0378">Hydrolase</keyword>
<evidence type="ECO:0000256" key="7">
    <source>
        <dbReference type="ARBA" id="ARBA00022723"/>
    </source>
</evidence>
<dbReference type="STRING" id="1344418.A0A1D2VL27"/>
<dbReference type="PANTHER" id="PTHR28570">
    <property type="entry name" value="ASPARTYL AMINOPEPTIDASE"/>
    <property type="match status" value="1"/>
</dbReference>
<evidence type="ECO:0000256" key="5">
    <source>
        <dbReference type="ARBA" id="ARBA00022438"/>
    </source>
</evidence>
<keyword evidence="7 11" id="KW-0479">Metal-binding</keyword>
<dbReference type="EC" id="3.4.11.21" evidence="4"/>
<comment type="cofactor">
    <cofactor evidence="2">
        <name>Zn(2+)</name>
        <dbReference type="ChEBI" id="CHEBI:29105"/>
    </cofactor>
</comment>
<dbReference type="GO" id="GO:0006508">
    <property type="term" value="P:proteolysis"/>
    <property type="evidence" value="ECO:0007669"/>
    <property type="project" value="UniProtKB-KW"/>
</dbReference>
<comment type="similarity">
    <text evidence="3 11">Belongs to the peptidase M18 family.</text>
</comment>
<proteinExistence type="inferred from homology"/>
<dbReference type="NCBIfam" id="NF002759">
    <property type="entry name" value="PRK02813.1"/>
    <property type="match status" value="1"/>
</dbReference>
<evidence type="ECO:0000256" key="3">
    <source>
        <dbReference type="ARBA" id="ARBA00008290"/>
    </source>
</evidence>
<dbReference type="GO" id="GO:0008270">
    <property type="term" value="F:zinc ion binding"/>
    <property type="evidence" value="ECO:0007669"/>
    <property type="project" value="InterPro"/>
</dbReference>
<organism evidence="13 14">
    <name type="scientific">Ascoidea rubescens DSM 1968</name>
    <dbReference type="NCBI Taxonomy" id="1344418"/>
    <lineage>
        <taxon>Eukaryota</taxon>
        <taxon>Fungi</taxon>
        <taxon>Dikarya</taxon>
        <taxon>Ascomycota</taxon>
        <taxon>Saccharomycotina</taxon>
        <taxon>Saccharomycetes</taxon>
        <taxon>Ascoideaceae</taxon>
        <taxon>Ascoidea</taxon>
    </lineage>
</organism>
<keyword evidence="9 11" id="KW-0862">Zinc</keyword>
<name>A0A1D2VL27_9ASCO</name>
<keyword evidence="6 11" id="KW-0645">Protease</keyword>
<keyword evidence="10 11" id="KW-0482">Metalloprotease</keyword>
<accession>A0A1D2VL27</accession>
<dbReference type="PRINTS" id="PR00932">
    <property type="entry name" value="AMINO1PTASE"/>
</dbReference>
<dbReference type="GO" id="GO:0000328">
    <property type="term" value="C:fungal-type vacuole lumen"/>
    <property type="evidence" value="ECO:0007669"/>
    <property type="project" value="EnsemblFungi"/>
</dbReference>
<dbReference type="PANTHER" id="PTHR28570:SF3">
    <property type="entry name" value="ASPARTYL AMINOPEPTIDASE"/>
    <property type="match status" value="1"/>
</dbReference>
<feature type="region of interest" description="Disordered" evidence="12">
    <location>
        <begin position="192"/>
        <end position="214"/>
    </location>
</feature>
<keyword evidence="5 11" id="KW-0031">Aminopeptidase</keyword>
<dbReference type="RefSeq" id="XP_020048611.1">
    <property type="nucleotide sequence ID" value="XM_020189064.1"/>
</dbReference>
<feature type="compositionally biased region" description="Polar residues" evidence="12">
    <location>
        <begin position="192"/>
        <end position="207"/>
    </location>
</feature>
<dbReference type="InParanoid" id="A0A1D2VL27"/>
<dbReference type="SUPFAM" id="SSF101821">
    <property type="entry name" value="Aminopeptidase/glucanase lid domain"/>
    <property type="match status" value="1"/>
</dbReference>
<dbReference type="FunCoup" id="A0A1D2VL27">
    <property type="interactions" value="618"/>
</dbReference>
<evidence type="ECO:0000256" key="2">
    <source>
        <dbReference type="ARBA" id="ARBA00001947"/>
    </source>
</evidence>
<dbReference type="CDD" id="cd05658">
    <property type="entry name" value="M18_DAP"/>
    <property type="match status" value="1"/>
</dbReference>
<evidence type="ECO:0000256" key="8">
    <source>
        <dbReference type="ARBA" id="ARBA00022801"/>
    </source>
</evidence>
<dbReference type="OrthoDB" id="9880441at2759"/>
<evidence type="ECO:0000256" key="12">
    <source>
        <dbReference type="SAM" id="MobiDB-lite"/>
    </source>
</evidence>
<dbReference type="Gene3D" id="2.30.250.10">
    <property type="entry name" value="Aminopeptidase i, Domain 2"/>
    <property type="match status" value="1"/>
</dbReference>
<evidence type="ECO:0000256" key="9">
    <source>
        <dbReference type="ARBA" id="ARBA00022833"/>
    </source>
</evidence>
<dbReference type="GeneID" id="30962700"/>
<dbReference type="Gene3D" id="3.40.630.10">
    <property type="entry name" value="Zn peptidases"/>
    <property type="match status" value="1"/>
</dbReference>